<reference evidence="2 3" key="1">
    <citation type="submission" date="2020-04" db="EMBL/GenBank/DDBJ databases">
        <title>Perkinsus chesapeaki whole genome sequence.</title>
        <authorList>
            <person name="Bogema D.R."/>
        </authorList>
    </citation>
    <scope>NUCLEOTIDE SEQUENCE [LARGE SCALE GENOMIC DNA]</scope>
    <source>
        <strain evidence="2">ATCC PRA-425</strain>
    </source>
</reference>
<dbReference type="AlphaFoldDB" id="A0A7J6M6K6"/>
<dbReference type="EMBL" id="JAAPAO010000216">
    <property type="protein sequence ID" value="KAF4667198.1"/>
    <property type="molecule type" value="Genomic_DNA"/>
</dbReference>
<name>A0A7J6M6K6_PERCH</name>
<protein>
    <submittedName>
        <fullName evidence="2">Uncharacterized protein</fullName>
    </submittedName>
</protein>
<evidence type="ECO:0000313" key="2">
    <source>
        <dbReference type="EMBL" id="KAF4667198.1"/>
    </source>
</evidence>
<dbReference type="Proteomes" id="UP000591131">
    <property type="component" value="Unassembled WGS sequence"/>
</dbReference>
<sequence>MSSIASVLCLKLHSDSETIRVRVDPEQCQTYEQLCGFVEKAWRELQFRDYRLFYLDNVGEMCLLNDLSLPDALAVADARGRISNTVPVLDIYVDVKGGEQPSFTPLDPTALMVADLLDDLDYVTDPFAALRLVDSLAAADQDMAKVADSLKAKKEQKVEKKEGEAVVDKKEEPSVEKENDAAQKEVATSQEKPEVSVSCEKAVQQSGSEPKVMHMEKGVSSEKEAKDAMADFLNKSGFVSDKKSGEELVNNMFDNLSSMQKVADRLMGYEKADAKKDTKEVEDETKELQNVQADPLARNFVDMLSDFGFIQNKAAARELVSALMATQADLDDLSKRLSNSSTVQKSLSQ</sequence>
<dbReference type="SUPFAM" id="SSF54277">
    <property type="entry name" value="CAD &amp; PB1 domains"/>
    <property type="match status" value="1"/>
</dbReference>
<accession>A0A7J6M6K6</accession>
<feature type="region of interest" description="Disordered" evidence="1">
    <location>
        <begin position="158"/>
        <end position="196"/>
    </location>
</feature>
<keyword evidence="3" id="KW-1185">Reference proteome</keyword>
<proteinExistence type="predicted"/>
<feature type="compositionally biased region" description="Basic and acidic residues" evidence="1">
    <location>
        <begin position="158"/>
        <end position="183"/>
    </location>
</feature>
<evidence type="ECO:0000256" key="1">
    <source>
        <dbReference type="SAM" id="MobiDB-lite"/>
    </source>
</evidence>
<organism evidence="2 3">
    <name type="scientific">Perkinsus chesapeaki</name>
    <name type="common">Clam parasite</name>
    <name type="synonym">Perkinsus andrewsi</name>
    <dbReference type="NCBI Taxonomy" id="330153"/>
    <lineage>
        <taxon>Eukaryota</taxon>
        <taxon>Sar</taxon>
        <taxon>Alveolata</taxon>
        <taxon>Perkinsozoa</taxon>
        <taxon>Perkinsea</taxon>
        <taxon>Perkinsida</taxon>
        <taxon>Perkinsidae</taxon>
        <taxon>Perkinsus</taxon>
    </lineage>
</organism>
<evidence type="ECO:0000313" key="3">
    <source>
        <dbReference type="Proteomes" id="UP000591131"/>
    </source>
</evidence>
<comment type="caution">
    <text evidence="2">The sequence shown here is derived from an EMBL/GenBank/DDBJ whole genome shotgun (WGS) entry which is preliminary data.</text>
</comment>
<gene>
    <name evidence="2" type="ORF">FOL47_003683</name>
</gene>